<dbReference type="GO" id="GO:0020037">
    <property type="term" value="F:heme binding"/>
    <property type="evidence" value="ECO:0007669"/>
    <property type="project" value="InterPro"/>
</dbReference>
<dbReference type="Gene3D" id="1.10.760.10">
    <property type="entry name" value="Cytochrome c-like domain"/>
    <property type="match status" value="1"/>
</dbReference>
<dbReference type="SUPFAM" id="SSF46626">
    <property type="entry name" value="Cytochrome c"/>
    <property type="match status" value="1"/>
</dbReference>
<sequence>MVPNRKYKEMAVLLRINNILFILLFSGIMMQCTKNLPPGDSDNGGLILPEGFEAVVVVDSIGPARHLAVNDNGDVYIKMRFAHPDGENIGLRDTDNDGKADQFERFGVFDQKGYYATGMRIYNDYLYYSTASTVYRQKLTRGKLVPESEPEVMLTDDYQNSPYGYSHIAKPLTFDKDGHMYVPFGSPGDVCQSKEQNRMPGALGQDPCPELEWHAGIWQFDANKPGQTQKDGYRYATGIRSIVGMDWNPYDNTLYALQHGRDNLNRNWPEYYSPWQSAMLPSEEFLKVKEGTNAGWPYYYYDHMQGKKLLNPEYGGDGKKEGDAAKYEQPIIGFPGHWAPNDLHFYQGDQFPEHYKNGAFIAFHGSTIRAPFPQAGYFIAFVPFKNGKAGEWEVFADGFTQVDKIVDTDDAGYRPMGIAMGPDGSLYISESEHGKIWRVMYKGDKKNFGPGQLAQMEKLKNLPHIKTPDEERDDLTPLRAEAGAILYNKYCGSCHMGNGMGDGSRFPPIAGSEWVKGDQQRLIDVVLSGLSGPIEVNGKAFDGVMPPVDYLEDEEIAQILTYIRKEFGDNSPPVGSYYVKQGRYYSKKKKEEMNSGL</sequence>
<dbReference type="GO" id="GO:0046872">
    <property type="term" value="F:metal ion binding"/>
    <property type="evidence" value="ECO:0007669"/>
    <property type="project" value="UniProtKB-KW"/>
</dbReference>
<dbReference type="InterPro" id="IPR011041">
    <property type="entry name" value="Quinoprot_gluc/sorb_DH_b-prop"/>
</dbReference>
<name>A0A327R479_9FLAO</name>
<keyword evidence="1 4" id="KW-0349">Heme</keyword>
<feature type="domain" description="Cytochrome c" evidence="6">
    <location>
        <begin position="478"/>
        <end position="567"/>
    </location>
</feature>
<dbReference type="InterPro" id="IPR011042">
    <property type="entry name" value="6-blade_b-propeller_TolB-like"/>
</dbReference>
<dbReference type="InterPro" id="IPR051459">
    <property type="entry name" value="Cytochrome_c-type_DH"/>
</dbReference>
<keyword evidence="5" id="KW-0812">Transmembrane</keyword>
<dbReference type="InterPro" id="IPR036909">
    <property type="entry name" value="Cyt_c-like_dom_sf"/>
</dbReference>
<evidence type="ECO:0000256" key="5">
    <source>
        <dbReference type="SAM" id="Phobius"/>
    </source>
</evidence>
<keyword evidence="2 4" id="KW-0479">Metal-binding</keyword>
<evidence type="ECO:0000313" key="8">
    <source>
        <dbReference type="Proteomes" id="UP000249696"/>
    </source>
</evidence>
<evidence type="ECO:0000256" key="1">
    <source>
        <dbReference type="ARBA" id="ARBA00022617"/>
    </source>
</evidence>
<evidence type="ECO:0000256" key="2">
    <source>
        <dbReference type="ARBA" id="ARBA00022723"/>
    </source>
</evidence>
<organism evidence="7 8">
    <name type="scientific">Arenibacter echinorum</name>
    <dbReference type="NCBI Taxonomy" id="440515"/>
    <lineage>
        <taxon>Bacteria</taxon>
        <taxon>Pseudomonadati</taxon>
        <taxon>Bacteroidota</taxon>
        <taxon>Flavobacteriia</taxon>
        <taxon>Flavobacteriales</taxon>
        <taxon>Flavobacteriaceae</taxon>
        <taxon>Arenibacter</taxon>
    </lineage>
</organism>
<keyword evidence="5" id="KW-0472">Membrane</keyword>
<comment type="caution">
    <text evidence="7">The sequence shown here is derived from an EMBL/GenBank/DDBJ whole genome shotgun (WGS) entry which is preliminary data.</text>
</comment>
<evidence type="ECO:0000259" key="6">
    <source>
        <dbReference type="PROSITE" id="PS51007"/>
    </source>
</evidence>
<dbReference type="Pfam" id="PF00034">
    <property type="entry name" value="Cytochrom_C"/>
    <property type="match status" value="1"/>
</dbReference>
<protein>
    <submittedName>
        <fullName evidence="7">Glucose/arabinose dehydrogenase</fullName>
    </submittedName>
</protein>
<dbReference type="PANTHER" id="PTHR35008">
    <property type="entry name" value="BLL4482 PROTEIN-RELATED"/>
    <property type="match status" value="1"/>
</dbReference>
<evidence type="ECO:0000313" key="7">
    <source>
        <dbReference type="EMBL" id="RAJ11491.1"/>
    </source>
</evidence>
<feature type="transmembrane region" description="Helical" evidence="5">
    <location>
        <begin position="12"/>
        <end position="30"/>
    </location>
</feature>
<dbReference type="InterPro" id="IPR009056">
    <property type="entry name" value="Cyt_c-like_dom"/>
</dbReference>
<keyword evidence="8" id="KW-1185">Reference proteome</keyword>
<dbReference type="AlphaFoldDB" id="A0A327R479"/>
<proteinExistence type="predicted"/>
<evidence type="ECO:0000256" key="3">
    <source>
        <dbReference type="ARBA" id="ARBA00023004"/>
    </source>
</evidence>
<dbReference type="PANTHER" id="PTHR35008:SF8">
    <property type="entry name" value="ALCOHOL DEHYDROGENASE CYTOCHROME C SUBUNIT"/>
    <property type="match status" value="1"/>
</dbReference>
<dbReference type="InterPro" id="IPR054539">
    <property type="entry name" value="Beta-prop_PDH"/>
</dbReference>
<evidence type="ECO:0000256" key="4">
    <source>
        <dbReference type="PROSITE-ProRule" id="PRU00433"/>
    </source>
</evidence>
<accession>A0A327R479</accession>
<keyword evidence="5" id="KW-1133">Transmembrane helix</keyword>
<gene>
    <name evidence="7" type="ORF">LV92_02419</name>
</gene>
<dbReference type="PROSITE" id="PS51007">
    <property type="entry name" value="CYTC"/>
    <property type="match status" value="1"/>
</dbReference>
<dbReference type="EMBL" id="QLLN01000004">
    <property type="protein sequence ID" value="RAJ11491.1"/>
    <property type="molecule type" value="Genomic_DNA"/>
</dbReference>
<keyword evidence="3 4" id="KW-0408">Iron</keyword>
<dbReference type="Pfam" id="PF22807">
    <property type="entry name" value="TrAA12"/>
    <property type="match status" value="1"/>
</dbReference>
<dbReference type="Gene3D" id="2.120.10.30">
    <property type="entry name" value="TolB, C-terminal domain"/>
    <property type="match status" value="1"/>
</dbReference>
<dbReference type="GO" id="GO:0009055">
    <property type="term" value="F:electron transfer activity"/>
    <property type="evidence" value="ECO:0007669"/>
    <property type="project" value="InterPro"/>
</dbReference>
<dbReference type="SUPFAM" id="SSF50952">
    <property type="entry name" value="Soluble quinoprotein glucose dehydrogenase"/>
    <property type="match status" value="1"/>
</dbReference>
<dbReference type="Proteomes" id="UP000249696">
    <property type="component" value="Unassembled WGS sequence"/>
</dbReference>
<reference evidence="7 8" key="1">
    <citation type="submission" date="2018-06" db="EMBL/GenBank/DDBJ databases">
        <title>Genomic Encyclopedia of Archaeal and Bacterial Type Strains, Phase II (KMG-II): from individual species to whole genera.</title>
        <authorList>
            <person name="Goeker M."/>
        </authorList>
    </citation>
    <scope>NUCLEOTIDE SEQUENCE [LARGE SCALE GENOMIC DNA]</scope>
    <source>
        <strain evidence="7 8">DSM 23522</strain>
    </source>
</reference>